<dbReference type="GO" id="GO:0005524">
    <property type="term" value="F:ATP binding"/>
    <property type="evidence" value="ECO:0007669"/>
    <property type="project" value="UniProtKB-KW"/>
</dbReference>
<evidence type="ECO:0000256" key="10">
    <source>
        <dbReference type="SAM" id="MobiDB-lite"/>
    </source>
</evidence>
<evidence type="ECO:0000256" key="5">
    <source>
        <dbReference type="ARBA" id="ARBA00022741"/>
    </source>
</evidence>
<feature type="region of interest" description="Disordered" evidence="10">
    <location>
        <begin position="353"/>
        <end position="424"/>
    </location>
</feature>
<proteinExistence type="inferred from homology"/>
<name>A0AAV4HTC8_9GAST</name>
<keyword evidence="13" id="KW-1185">Reference proteome</keyword>
<evidence type="ECO:0000256" key="3">
    <source>
        <dbReference type="ARBA" id="ARBA00022527"/>
    </source>
</evidence>
<comment type="similarity">
    <text evidence="1">Belongs to the protein kinase superfamily. NEK Ser/Thr protein kinase family. NIMA subfamily.</text>
</comment>
<accession>A0AAV4HTC8</accession>
<feature type="region of interest" description="Disordered" evidence="10">
    <location>
        <begin position="266"/>
        <end position="289"/>
    </location>
</feature>
<dbReference type="Pfam" id="PF00069">
    <property type="entry name" value="Pkinase"/>
    <property type="match status" value="1"/>
</dbReference>
<feature type="compositionally biased region" description="Basic and acidic residues" evidence="10">
    <location>
        <begin position="363"/>
        <end position="372"/>
    </location>
</feature>
<dbReference type="Proteomes" id="UP000762676">
    <property type="component" value="Unassembled WGS sequence"/>
</dbReference>
<dbReference type="AlphaFoldDB" id="A0AAV4HTC8"/>
<evidence type="ECO:0000256" key="1">
    <source>
        <dbReference type="ARBA" id="ARBA00010886"/>
    </source>
</evidence>
<keyword evidence="6 12" id="KW-0418">Kinase</keyword>
<dbReference type="PANTHER" id="PTHR44899:SF3">
    <property type="entry name" value="SERINE_THREONINE-PROTEIN KINASE NEK1"/>
    <property type="match status" value="1"/>
</dbReference>
<evidence type="ECO:0000313" key="13">
    <source>
        <dbReference type="Proteomes" id="UP000762676"/>
    </source>
</evidence>
<dbReference type="GO" id="GO:0004674">
    <property type="term" value="F:protein serine/threonine kinase activity"/>
    <property type="evidence" value="ECO:0007669"/>
    <property type="project" value="UniProtKB-KW"/>
</dbReference>
<comment type="caution">
    <text evidence="12">The sequence shown here is derived from an EMBL/GenBank/DDBJ whole genome shotgun (WGS) entry which is preliminary data.</text>
</comment>
<gene>
    <name evidence="12" type="ORF">ElyMa_002827600</name>
</gene>
<evidence type="ECO:0000256" key="6">
    <source>
        <dbReference type="ARBA" id="ARBA00022777"/>
    </source>
</evidence>
<evidence type="ECO:0000313" key="12">
    <source>
        <dbReference type="EMBL" id="GFS00995.1"/>
    </source>
</evidence>
<dbReference type="InterPro" id="IPR051131">
    <property type="entry name" value="NEK_Ser/Thr_kinase_NIMA"/>
</dbReference>
<reference evidence="12 13" key="1">
    <citation type="journal article" date="2021" name="Elife">
        <title>Chloroplast acquisition without the gene transfer in kleptoplastic sea slugs, Plakobranchus ocellatus.</title>
        <authorList>
            <person name="Maeda T."/>
            <person name="Takahashi S."/>
            <person name="Yoshida T."/>
            <person name="Shimamura S."/>
            <person name="Takaki Y."/>
            <person name="Nagai Y."/>
            <person name="Toyoda A."/>
            <person name="Suzuki Y."/>
            <person name="Arimoto A."/>
            <person name="Ishii H."/>
            <person name="Satoh N."/>
            <person name="Nishiyama T."/>
            <person name="Hasebe M."/>
            <person name="Maruyama T."/>
            <person name="Minagawa J."/>
            <person name="Obokata J."/>
            <person name="Shigenobu S."/>
        </authorList>
    </citation>
    <scope>NUCLEOTIDE SEQUENCE [LARGE SCALE GENOMIC DNA]</scope>
</reference>
<dbReference type="PROSITE" id="PS00108">
    <property type="entry name" value="PROTEIN_KINASE_ST"/>
    <property type="match status" value="1"/>
</dbReference>
<evidence type="ECO:0000256" key="4">
    <source>
        <dbReference type="ARBA" id="ARBA00022679"/>
    </source>
</evidence>
<dbReference type="PROSITE" id="PS50011">
    <property type="entry name" value="PROTEIN_KINASE_DOM"/>
    <property type="match status" value="1"/>
</dbReference>
<evidence type="ECO:0000259" key="11">
    <source>
        <dbReference type="PROSITE" id="PS50011"/>
    </source>
</evidence>
<keyword evidence="4" id="KW-0808">Transferase</keyword>
<keyword evidence="3" id="KW-0723">Serine/threonine-protein kinase</keyword>
<protein>
    <recommendedName>
        <fullName evidence="2">non-specific serine/threonine protein kinase</fullName>
        <ecNumber evidence="2">2.7.11.1</ecNumber>
    </recommendedName>
</protein>
<comment type="catalytic activity">
    <reaction evidence="8">
        <text>L-threonyl-[protein] + ATP = O-phospho-L-threonyl-[protein] + ADP + H(+)</text>
        <dbReference type="Rhea" id="RHEA:46608"/>
        <dbReference type="Rhea" id="RHEA-COMP:11060"/>
        <dbReference type="Rhea" id="RHEA-COMP:11605"/>
        <dbReference type="ChEBI" id="CHEBI:15378"/>
        <dbReference type="ChEBI" id="CHEBI:30013"/>
        <dbReference type="ChEBI" id="CHEBI:30616"/>
        <dbReference type="ChEBI" id="CHEBI:61977"/>
        <dbReference type="ChEBI" id="CHEBI:456216"/>
        <dbReference type="EC" id="2.7.11.1"/>
    </reaction>
</comment>
<dbReference type="InterPro" id="IPR000719">
    <property type="entry name" value="Prot_kinase_dom"/>
</dbReference>
<evidence type="ECO:0000256" key="8">
    <source>
        <dbReference type="ARBA" id="ARBA00047899"/>
    </source>
</evidence>
<dbReference type="SMART" id="SM00220">
    <property type="entry name" value="S_TKc"/>
    <property type="match status" value="1"/>
</dbReference>
<dbReference type="InterPro" id="IPR008271">
    <property type="entry name" value="Ser/Thr_kinase_AS"/>
</dbReference>
<organism evidence="12 13">
    <name type="scientific">Elysia marginata</name>
    <dbReference type="NCBI Taxonomy" id="1093978"/>
    <lineage>
        <taxon>Eukaryota</taxon>
        <taxon>Metazoa</taxon>
        <taxon>Spiralia</taxon>
        <taxon>Lophotrochozoa</taxon>
        <taxon>Mollusca</taxon>
        <taxon>Gastropoda</taxon>
        <taxon>Heterobranchia</taxon>
        <taxon>Euthyneura</taxon>
        <taxon>Panpulmonata</taxon>
        <taxon>Sacoglossa</taxon>
        <taxon>Placobranchoidea</taxon>
        <taxon>Plakobranchidae</taxon>
        <taxon>Elysia</taxon>
    </lineage>
</organism>
<feature type="domain" description="Protein kinase" evidence="11">
    <location>
        <begin position="5"/>
        <end position="267"/>
    </location>
</feature>
<dbReference type="Gene3D" id="1.10.510.10">
    <property type="entry name" value="Transferase(Phosphotransferase) domain 1"/>
    <property type="match status" value="1"/>
</dbReference>
<dbReference type="PANTHER" id="PTHR44899">
    <property type="entry name" value="CAMK FAMILY PROTEIN KINASE"/>
    <property type="match status" value="1"/>
</dbReference>
<dbReference type="Gene3D" id="3.30.200.20">
    <property type="entry name" value="Phosphorylase Kinase, domain 1"/>
    <property type="match status" value="1"/>
</dbReference>
<evidence type="ECO:0000256" key="9">
    <source>
        <dbReference type="ARBA" id="ARBA00048679"/>
    </source>
</evidence>
<dbReference type="CDD" id="cd08215">
    <property type="entry name" value="STKc_Nek"/>
    <property type="match status" value="1"/>
</dbReference>
<sequence>MAPKYTKLSLVGSGSYGNVWIVNENGSPTNKVMKEVKLLNLSEKDVNQALEEVSALARCKHENIIRYYEAFVDRRAIVLSIIMEYASEGDLDKHIRERRSLGQYFPNDVILNWFTQLLSALTYIHSRGILHRDIKPQNIFVDENYVVKLGDFGICKILQLEADLALTMIGTPFYLSPEICLQQPYNCKSDMWSAGCVLYELCCLKLPFTATNIPSLTAQIIAGNYSPLPSNCDQRLCDAVRTLLVVDPEKRSSAEELLQSAELQEFSNKQRNVRPTPSPVPVESTRQGRKREACTPVRCENSPEWAKRGCCGQDPEKQASPYKGIDNRTYTIVRYPKLRHLSPASPELSQLLERQRSMSSPRQRVDEARKCQSVDAAQARQNQRRRKPKDTCLPRLNLLQAVQEMSPPSSSKQKATDCGPSYQESEIDSDTLEHIVEVATLFRKSAVSPDKEKAVEGIKNQMLALLGPDRLARVINAVRDGAAYSSLKQQFCLGSNMTQAILWYLHLQGLF</sequence>
<keyword evidence="7" id="KW-0067">ATP-binding</keyword>
<dbReference type="SUPFAM" id="SSF56112">
    <property type="entry name" value="Protein kinase-like (PK-like)"/>
    <property type="match status" value="1"/>
</dbReference>
<dbReference type="EC" id="2.7.11.1" evidence="2"/>
<evidence type="ECO:0000256" key="2">
    <source>
        <dbReference type="ARBA" id="ARBA00012513"/>
    </source>
</evidence>
<dbReference type="InterPro" id="IPR011009">
    <property type="entry name" value="Kinase-like_dom_sf"/>
</dbReference>
<keyword evidence="5" id="KW-0547">Nucleotide-binding</keyword>
<comment type="catalytic activity">
    <reaction evidence="9">
        <text>L-seryl-[protein] + ATP = O-phospho-L-seryl-[protein] + ADP + H(+)</text>
        <dbReference type="Rhea" id="RHEA:17989"/>
        <dbReference type="Rhea" id="RHEA-COMP:9863"/>
        <dbReference type="Rhea" id="RHEA-COMP:11604"/>
        <dbReference type="ChEBI" id="CHEBI:15378"/>
        <dbReference type="ChEBI" id="CHEBI:29999"/>
        <dbReference type="ChEBI" id="CHEBI:30616"/>
        <dbReference type="ChEBI" id="CHEBI:83421"/>
        <dbReference type="ChEBI" id="CHEBI:456216"/>
        <dbReference type="EC" id="2.7.11.1"/>
    </reaction>
</comment>
<dbReference type="EMBL" id="BMAT01005865">
    <property type="protein sequence ID" value="GFS00995.1"/>
    <property type="molecule type" value="Genomic_DNA"/>
</dbReference>
<evidence type="ECO:0000256" key="7">
    <source>
        <dbReference type="ARBA" id="ARBA00022840"/>
    </source>
</evidence>
<feature type="compositionally biased region" description="Polar residues" evidence="10">
    <location>
        <begin position="266"/>
        <end position="275"/>
    </location>
</feature>